<dbReference type="GO" id="GO:0051301">
    <property type="term" value="P:cell division"/>
    <property type="evidence" value="ECO:0007669"/>
    <property type="project" value="UniProtKB-KW"/>
</dbReference>
<dbReference type="InterPro" id="IPR037041">
    <property type="entry name" value="Trigger_fac_C_sf"/>
</dbReference>
<dbReference type="PIRSF" id="PIRSF003095">
    <property type="entry name" value="Trigger_factor"/>
    <property type="match status" value="1"/>
</dbReference>
<dbReference type="Gene3D" id="3.10.50.40">
    <property type="match status" value="1"/>
</dbReference>
<dbReference type="Gene3D" id="3.30.70.1050">
    <property type="entry name" value="Trigger factor ribosome-binding domain"/>
    <property type="match status" value="1"/>
</dbReference>
<sequence>MEIQITATKAEGAERRLQVAVPAARVAEARNKAAARVSKQVRIPGFRPGKAPAAMVKKQYAQAIDQEAVDQLLREAFEAVLAQEKLDLATQPHAHDVKFGEDESLSFELHCEVRPTIELAKLEGFRVMRPKSDVTDAMVQEQLDRLLEQRATWTPVEGKPAEGDLVTVTLATAEEDGTIPEGREYRLVMGAGQAITGIEELVLSMSIGETKEQPVKWPEDFPDESQRGKTKPVRATLTEIKKKSVPALDDAFAAEMGDFASLAALKETIEKDLAENLVREADAAARTQLLDEIVTANPFDLPPSWVKQMIQAYAEAYRIPQEEILKFGDEIKGMAERQVRRDLIIDTLAEKHALVATEADVDAKVAEVAGKRGEDVGKTYAALQKAGRLRELERSITEERVFAWLLERNTIEQA</sequence>
<evidence type="ECO:0000259" key="13">
    <source>
        <dbReference type="PROSITE" id="PS50059"/>
    </source>
</evidence>
<dbReference type="InterPro" id="IPR036611">
    <property type="entry name" value="Trigger_fac_ribosome-bd_sf"/>
</dbReference>
<accession>A0AA49JVH9</accession>
<dbReference type="GO" id="GO:0005737">
    <property type="term" value="C:cytoplasm"/>
    <property type="evidence" value="ECO:0007669"/>
    <property type="project" value="UniProtKB-SubCell"/>
</dbReference>
<gene>
    <name evidence="9 14" type="primary">tig</name>
    <name evidence="14" type="ORF">Strain138_002091</name>
    <name evidence="15" type="ORF">Strain318_002090</name>
</gene>
<organism evidence="14">
    <name type="scientific">Pseudogemmatithrix spongiicola</name>
    <dbReference type="NCBI Taxonomy" id="3062599"/>
    <lineage>
        <taxon>Bacteria</taxon>
        <taxon>Pseudomonadati</taxon>
        <taxon>Gemmatimonadota</taxon>
        <taxon>Gemmatimonadia</taxon>
        <taxon>Gemmatimonadales</taxon>
        <taxon>Gemmatimonadaceae</taxon>
        <taxon>Pseudogemmatithrix</taxon>
    </lineage>
</organism>
<reference evidence="14" key="1">
    <citation type="submission" date="2023-07" db="EMBL/GenBank/DDBJ databases">
        <authorList>
            <person name="Haufschild T."/>
            <person name="Kallscheuer N."/>
            <person name="Hammer J."/>
            <person name="Kohn T."/>
            <person name="Kabuu M."/>
            <person name="Jogler M."/>
            <person name="Wohfarth N."/>
            <person name="Heuer A."/>
            <person name="Rohde M."/>
            <person name="van Teeseling M.C.F."/>
            <person name="Jogler C."/>
        </authorList>
    </citation>
    <scope>NUCLEOTIDE SEQUENCE</scope>
    <source>
        <strain evidence="14">Strain 138</strain>
        <strain evidence="15">Strain 318</strain>
    </source>
</reference>
<feature type="domain" description="PPIase FKBP-type" evidence="13">
    <location>
        <begin position="163"/>
        <end position="246"/>
    </location>
</feature>
<evidence type="ECO:0000256" key="2">
    <source>
        <dbReference type="ARBA" id="ARBA00005464"/>
    </source>
</evidence>
<comment type="domain">
    <text evidence="9">Consists of 3 domains; the N-terminus binds the ribosome, the middle domain has PPIase activity, while the C-terminus has intrinsic chaperone activity on its own.</text>
</comment>
<dbReference type="EMBL" id="CP130612">
    <property type="protein sequence ID" value="WKW12781.1"/>
    <property type="molecule type" value="Genomic_DNA"/>
</dbReference>
<dbReference type="PANTHER" id="PTHR30560:SF3">
    <property type="entry name" value="TRIGGER FACTOR-LIKE PROTEIN TIG, CHLOROPLASTIC"/>
    <property type="match status" value="1"/>
</dbReference>
<feature type="compositionally biased region" description="Basic and acidic residues" evidence="12">
    <location>
        <begin position="213"/>
        <end position="227"/>
    </location>
</feature>
<evidence type="ECO:0000313" key="14">
    <source>
        <dbReference type="EMBL" id="WKW12781.1"/>
    </source>
</evidence>
<dbReference type="Gene3D" id="1.10.3120.10">
    <property type="entry name" value="Trigger factor, C-terminal domain"/>
    <property type="match status" value="1"/>
</dbReference>
<dbReference type="PROSITE" id="PS50059">
    <property type="entry name" value="FKBP_PPIASE"/>
    <property type="match status" value="1"/>
</dbReference>
<dbReference type="SUPFAM" id="SSF102735">
    <property type="entry name" value="Trigger factor ribosome-binding domain"/>
    <property type="match status" value="1"/>
</dbReference>
<protein>
    <recommendedName>
        <fullName evidence="4 9">Trigger factor</fullName>
        <shortName evidence="9">TF</shortName>
        <ecNumber evidence="3 9">5.2.1.8</ecNumber>
    </recommendedName>
    <alternativeName>
        <fullName evidence="8 9">PPIase</fullName>
    </alternativeName>
</protein>
<comment type="similarity">
    <text evidence="2 9 11">Belongs to the FKBP-type PPIase family. Tig subfamily.</text>
</comment>
<dbReference type="GO" id="GO:0003755">
    <property type="term" value="F:peptidyl-prolyl cis-trans isomerase activity"/>
    <property type="evidence" value="ECO:0007669"/>
    <property type="project" value="UniProtKB-UniRule"/>
</dbReference>
<dbReference type="InterPro" id="IPR027304">
    <property type="entry name" value="Trigger_fact/SurA_dom_sf"/>
</dbReference>
<evidence type="ECO:0000256" key="8">
    <source>
        <dbReference type="ARBA" id="ARBA00029986"/>
    </source>
</evidence>
<dbReference type="GO" id="GO:0044183">
    <property type="term" value="F:protein folding chaperone"/>
    <property type="evidence" value="ECO:0007669"/>
    <property type="project" value="TreeGrafter"/>
</dbReference>
<dbReference type="PANTHER" id="PTHR30560">
    <property type="entry name" value="TRIGGER FACTOR CHAPERONE AND PEPTIDYL-PROLYL CIS/TRANS ISOMERASE"/>
    <property type="match status" value="1"/>
</dbReference>
<evidence type="ECO:0000313" key="15">
    <source>
        <dbReference type="EMBL" id="WKW15688.1"/>
    </source>
</evidence>
<feature type="region of interest" description="Disordered" evidence="12">
    <location>
        <begin position="213"/>
        <end position="232"/>
    </location>
</feature>
<comment type="subcellular location">
    <subcellularLocation>
        <location evidence="9">Cytoplasm</location>
    </subcellularLocation>
    <text evidence="9">About half TF is bound to the ribosome near the polypeptide exit tunnel while the other half is free in the cytoplasm.</text>
</comment>
<dbReference type="InterPro" id="IPR046357">
    <property type="entry name" value="PPIase_dom_sf"/>
</dbReference>
<dbReference type="HAMAP" id="MF_00303">
    <property type="entry name" value="Trigger_factor_Tig"/>
    <property type="match status" value="1"/>
</dbReference>
<dbReference type="Proteomes" id="UP001229955">
    <property type="component" value="Chromosome"/>
</dbReference>
<accession>A0AA49Q7G3</accession>
<evidence type="ECO:0000256" key="1">
    <source>
        <dbReference type="ARBA" id="ARBA00000971"/>
    </source>
</evidence>
<dbReference type="SUPFAM" id="SSF109998">
    <property type="entry name" value="Triger factor/SurA peptide-binding domain-like"/>
    <property type="match status" value="1"/>
</dbReference>
<keyword evidence="5 9" id="KW-0697">Rotamase</keyword>
<dbReference type="Pfam" id="PF00254">
    <property type="entry name" value="FKBP_C"/>
    <property type="match status" value="1"/>
</dbReference>
<keyword evidence="9 11" id="KW-0131">Cell cycle</keyword>
<evidence type="ECO:0000256" key="4">
    <source>
        <dbReference type="ARBA" id="ARBA00016902"/>
    </source>
</evidence>
<dbReference type="GO" id="GO:0043022">
    <property type="term" value="F:ribosome binding"/>
    <property type="evidence" value="ECO:0007669"/>
    <property type="project" value="TreeGrafter"/>
</dbReference>
<dbReference type="InterPro" id="IPR001179">
    <property type="entry name" value="PPIase_FKBP_dom"/>
</dbReference>
<evidence type="ECO:0000256" key="9">
    <source>
        <dbReference type="HAMAP-Rule" id="MF_00303"/>
    </source>
</evidence>
<dbReference type="GO" id="GO:0043335">
    <property type="term" value="P:protein unfolding"/>
    <property type="evidence" value="ECO:0007669"/>
    <property type="project" value="TreeGrafter"/>
</dbReference>
<comment type="catalytic activity">
    <reaction evidence="1 9 10">
        <text>[protein]-peptidylproline (omega=180) = [protein]-peptidylproline (omega=0)</text>
        <dbReference type="Rhea" id="RHEA:16237"/>
        <dbReference type="Rhea" id="RHEA-COMP:10747"/>
        <dbReference type="Rhea" id="RHEA-COMP:10748"/>
        <dbReference type="ChEBI" id="CHEBI:83833"/>
        <dbReference type="ChEBI" id="CHEBI:83834"/>
        <dbReference type="EC" id="5.2.1.8"/>
    </reaction>
</comment>
<keyword evidence="16" id="KW-1185">Reference proteome</keyword>
<evidence type="ECO:0000256" key="11">
    <source>
        <dbReference type="RuleBase" id="RU003914"/>
    </source>
</evidence>
<evidence type="ECO:0000256" key="5">
    <source>
        <dbReference type="ARBA" id="ARBA00023110"/>
    </source>
</evidence>
<dbReference type="Pfam" id="PF05697">
    <property type="entry name" value="Trigger_N"/>
    <property type="match status" value="1"/>
</dbReference>
<dbReference type="Pfam" id="PF05698">
    <property type="entry name" value="Trigger_C"/>
    <property type="match status" value="1"/>
</dbReference>
<dbReference type="SUPFAM" id="SSF54534">
    <property type="entry name" value="FKBP-like"/>
    <property type="match status" value="1"/>
</dbReference>
<evidence type="ECO:0000256" key="12">
    <source>
        <dbReference type="SAM" id="MobiDB-lite"/>
    </source>
</evidence>
<evidence type="ECO:0000256" key="7">
    <source>
        <dbReference type="ARBA" id="ARBA00023235"/>
    </source>
</evidence>
<keyword evidence="7 9" id="KW-0413">Isomerase</keyword>
<keyword evidence="9" id="KW-0963">Cytoplasm</keyword>
<dbReference type="EC" id="5.2.1.8" evidence="3 9"/>
<dbReference type="AlphaFoldDB" id="A0AA49JVH9"/>
<evidence type="ECO:0000256" key="6">
    <source>
        <dbReference type="ARBA" id="ARBA00023186"/>
    </source>
</evidence>
<evidence type="ECO:0000313" key="16">
    <source>
        <dbReference type="Proteomes" id="UP001229955"/>
    </source>
</evidence>
<dbReference type="KEGG" id="pspc:Strain318_002090"/>
<name>A0AA49JVH9_9BACT</name>
<evidence type="ECO:0000256" key="3">
    <source>
        <dbReference type="ARBA" id="ARBA00013194"/>
    </source>
</evidence>
<comment type="function">
    <text evidence="9">Involved in protein export. Acts as a chaperone by maintaining the newly synthesized protein in an open conformation. Functions as a peptidyl-prolyl cis-trans isomerase.</text>
</comment>
<keyword evidence="6 9" id="KW-0143">Chaperone</keyword>
<dbReference type="NCBIfam" id="TIGR00115">
    <property type="entry name" value="tig"/>
    <property type="match status" value="1"/>
</dbReference>
<dbReference type="EMBL" id="CP130613">
    <property type="protein sequence ID" value="WKW15688.1"/>
    <property type="molecule type" value="Genomic_DNA"/>
</dbReference>
<dbReference type="GO" id="GO:0015031">
    <property type="term" value="P:protein transport"/>
    <property type="evidence" value="ECO:0007669"/>
    <property type="project" value="UniProtKB-UniRule"/>
</dbReference>
<dbReference type="InterPro" id="IPR005215">
    <property type="entry name" value="Trig_fac"/>
</dbReference>
<dbReference type="InterPro" id="IPR008880">
    <property type="entry name" value="Trigger_fac_C"/>
</dbReference>
<dbReference type="RefSeq" id="WP_367885658.1">
    <property type="nucleotide sequence ID" value="NZ_CP130612.1"/>
</dbReference>
<proteinExistence type="inferred from homology"/>
<keyword evidence="9 11" id="KW-0132">Cell division</keyword>
<evidence type="ECO:0000256" key="10">
    <source>
        <dbReference type="PROSITE-ProRule" id="PRU00277"/>
    </source>
</evidence>
<dbReference type="GO" id="GO:0051083">
    <property type="term" value="P:'de novo' cotranslational protein folding"/>
    <property type="evidence" value="ECO:0007669"/>
    <property type="project" value="TreeGrafter"/>
</dbReference>
<dbReference type="InterPro" id="IPR008881">
    <property type="entry name" value="Trigger_fac_ribosome-bd_bac"/>
</dbReference>